<dbReference type="STRING" id="135208.A0A4Y9ZSK9"/>
<dbReference type="InterPro" id="IPR027443">
    <property type="entry name" value="IPNS-like_sf"/>
</dbReference>
<keyword evidence="2" id="KW-0732">Signal</keyword>
<reference evidence="3 4" key="1">
    <citation type="submission" date="2019-02" db="EMBL/GenBank/DDBJ databases">
        <title>Genome sequencing of the rare red list fungi Hericium alpestre (H. flagellum).</title>
        <authorList>
            <person name="Buettner E."/>
            <person name="Kellner H."/>
        </authorList>
    </citation>
    <scope>NUCLEOTIDE SEQUENCE [LARGE SCALE GENOMIC DNA]</scope>
    <source>
        <strain evidence="3 4">DSM 108284</strain>
    </source>
</reference>
<organism evidence="3 4">
    <name type="scientific">Hericium alpestre</name>
    <dbReference type="NCBI Taxonomy" id="135208"/>
    <lineage>
        <taxon>Eukaryota</taxon>
        <taxon>Fungi</taxon>
        <taxon>Dikarya</taxon>
        <taxon>Basidiomycota</taxon>
        <taxon>Agaricomycotina</taxon>
        <taxon>Agaricomycetes</taxon>
        <taxon>Russulales</taxon>
        <taxon>Hericiaceae</taxon>
        <taxon>Hericium</taxon>
    </lineage>
</organism>
<accession>A0A4Y9ZSK9</accession>
<evidence type="ECO:0000313" key="3">
    <source>
        <dbReference type="EMBL" id="TFY77782.1"/>
    </source>
</evidence>
<keyword evidence="1" id="KW-0472">Membrane</keyword>
<gene>
    <name evidence="3" type="ORF">EWM64_g6229</name>
</gene>
<dbReference type="OrthoDB" id="2686083at2759"/>
<dbReference type="PANTHER" id="PTHR30613">
    <property type="entry name" value="UNCHARACTERIZED PROTEIN YBIU-RELATED"/>
    <property type="match status" value="1"/>
</dbReference>
<keyword evidence="1" id="KW-0812">Transmembrane</keyword>
<keyword evidence="4" id="KW-1185">Reference proteome</keyword>
<evidence type="ECO:0000256" key="1">
    <source>
        <dbReference type="SAM" id="Phobius"/>
    </source>
</evidence>
<protein>
    <submittedName>
        <fullName evidence="3">Uncharacterized protein</fullName>
    </submittedName>
</protein>
<evidence type="ECO:0000256" key="2">
    <source>
        <dbReference type="SAM" id="SignalP"/>
    </source>
</evidence>
<proteinExistence type="predicted"/>
<name>A0A4Y9ZSK9_9AGAM</name>
<feature type="signal peptide" evidence="2">
    <location>
        <begin position="1"/>
        <end position="18"/>
    </location>
</feature>
<dbReference type="AlphaFoldDB" id="A0A4Y9ZSK9"/>
<comment type="caution">
    <text evidence="3">The sequence shown here is derived from an EMBL/GenBank/DDBJ whole genome shotgun (WGS) entry which is preliminary data.</text>
</comment>
<keyword evidence="1" id="KW-1133">Transmembrane helix</keyword>
<dbReference type="Gene3D" id="2.60.120.330">
    <property type="entry name" value="B-lactam Antibiotic, Isopenicillin N Synthase, Chain"/>
    <property type="match status" value="1"/>
</dbReference>
<dbReference type="InterPro" id="IPR010856">
    <property type="entry name" value="Gig2-like"/>
</dbReference>
<sequence length="367" mass="39420">MTLTILASFSLLALVVTARPIVPHDDAEYAYARHSDVESAVQAVFESRNKQAALEGLDGLEGDIKIHITSPQDQRAYLSQLDTGDVKALIPLGDNGLLSEDEKKLYEMLGGSEAMDDVEGDSRPLDEVGTPKAVSLSVGGEVEVAEEEAVALPEPEAVTSVNAPWYAGPSQPLIVVAFSCALAFVTMLCVGVSLYAYYYVRTQLFSSRTAWDLLPRLEKQGLASRTAPNGMASTEKPLLEDEKLGLLRTFSRAASREQDGQDAGAERGNAPASAARADDGVCAARRAGRPDLFASYLRDQRNNFVAGLPAPDFPGGEGETKFVWRGTAEDAHGVEGRRMLGFEKFEISDGMTGAEKSLFEEANQVLA</sequence>
<feature type="transmembrane region" description="Helical" evidence="1">
    <location>
        <begin position="173"/>
        <end position="198"/>
    </location>
</feature>
<dbReference type="Proteomes" id="UP000298061">
    <property type="component" value="Unassembled WGS sequence"/>
</dbReference>
<dbReference type="PANTHER" id="PTHR30613:SF1">
    <property type="entry name" value="DUF1479 DOMAIN PROTEIN (AFU_ORTHOLOGUE AFUA_5G09280)"/>
    <property type="match status" value="1"/>
</dbReference>
<dbReference type="EMBL" id="SFCI01000824">
    <property type="protein sequence ID" value="TFY77782.1"/>
    <property type="molecule type" value="Genomic_DNA"/>
</dbReference>
<evidence type="ECO:0000313" key="4">
    <source>
        <dbReference type="Proteomes" id="UP000298061"/>
    </source>
</evidence>
<feature type="chain" id="PRO_5021458606" evidence="2">
    <location>
        <begin position="19"/>
        <end position="367"/>
    </location>
</feature>